<dbReference type="GO" id="GO:0106008">
    <property type="term" value="F:2-oxoglutaramate amidase activity"/>
    <property type="evidence" value="ECO:0007669"/>
    <property type="project" value="TreeGrafter"/>
</dbReference>
<evidence type="ECO:0000313" key="3">
    <source>
        <dbReference type="EMBL" id="CAB4814671.1"/>
    </source>
</evidence>
<dbReference type="EMBL" id="CAEZYH010000023">
    <property type="protein sequence ID" value="CAB4716855.1"/>
    <property type="molecule type" value="Genomic_DNA"/>
</dbReference>
<accession>A0A6J6YYW6</accession>
<evidence type="ECO:0000259" key="1">
    <source>
        <dbReference type="PROSITE" id="PS50263"/>
    </source>
</evidence>
<protein>
    <submittedName>
        <fullName evidence="3">Unannotated protein</fullName>
    </submittedName>
</protein>
<dbReference type="InterPro" id="IPR052737">
    <property type="entry name" value="Omega-amidase_YafV"/>
</dbReference>
<dbReference type="InterPro" id="IPR003010">
    <property type="entry name" value="C-N_Hydrolase"/>
</dbReference>
<gene>
    <name evidence="2" type="ORF">UFOPK2658_00748</name>
    <name evidence="3" type="ORF">UFOPK3004_01462</name>
</gene>
<dbReference type="Pfam" id="PF00795">
    <property type="entry name" value="CN_hydrolase"/>
    <property type="match status" value="1"/>
</dbReference>
<dbReference type="AlphaFoldDB" id="A0A6J6YYW6"/>
<proteinExistence type="predicted"/>
<reference evidence="3" key="1">
    <citation type="submission" date="2020-05" db="EMBL/GenBank/DDBJ databases">
        <authorList>
            <person name="Chiriac C."/>
            <person name="Salcher M."/>
            <person name="Ghai R."/>
            <person name="Kavagutti S V."/>
        </authorList>
    </citation>
    <scope>NUCLEOTIDE SEQUENCE</scope>
</reference>
<sequence length="256" mass="28779">MKFAAIQHDIAWCDREANFDHLRALIAEAELNGAEFVLLTETFSTGFAVDNSSFAEATGGPSAQFLAAMAKEHHIWIGGTCPELSATSDDRRPANTFVVVSPEGAEYRYEKIHPFTFGGEDKHVRPGGDFVTIDVGDLRVSLFVCYDLRFADEFWQRAKDTDVFLVPANWPESRSTHWLSLLQARAIENQTYVIGCNRVGQGGSLVYSGDSRIFDPYGETLAQGTPHEECILYADVTRERVIEVRDKFRFLQDRRS</sequence>
<dbReference type="PANTHER" id="PTHR47799:SF1">
    <property type="entry name" value="OMEGA-AMIDASE YAFV"/>
    <property type="match status" value="1"/>
</dbReference>
<dbReference type="InterPro" id="IPR036526">
    <property type="entry name" value="C-N_Hydrolase_sf"/>
</dbReference>
<dbReference type="PROSITE" id="PS50263">
    <property type="entry name" value="CN_HYDROLASE"/>
    <property type="match status" value="1"/>
</dbReference>
<dbReference type="PANTHER" id="PTHR47799">
    <property type="entry name" value="OMEGA-AMIDASE YAFV"/>
    <property type="match status" value="1"/>
</dbReference>
<name>A0A6J6YYW6_9ZZZZ</name>
<dbReference type="GO" id="GO:0050152">
    <property type="term" value="F:omega-amidase activity"/>
    <property type="evidence" value="ECO:0007669"/>
    <property type="project" value="TreeGrafter"/>
</dbReference>
<dbReference type="Gene3D" id="3.60.110.10">
    <property type="entry name" value="Carbon-nitrogen hydrolase"/>
    <property type="match status" value="1"/>
</dbReference>
<organism evidence="3">
    <name type="scientific">freshwater metagenome</name>
    <dbReference type="NCBI Taxonomy" id="449393"/>
    <lineage>
        <taxon>unclassified sequences</taxon>
        <taxon>metagenomes</taxon>
        <taxon>ecological metagenomes</taxon>
    </lineage>
</organism>
<dbReference type="EMBL" id="CAFAAL010000160">
    <property type="protein sequence ID" value="CAB4814671.1"/>
    <property type="molecule type" value="Genomic_DNA"/>
</dbReference>
<evidence type="ECO:0000313" key="2">
    <source>
        <dbReference type="EMBL" id="CAB4716855.1"/>
    </source>
</evidence>
<feature type="domain" description="CN hydrolase" evidence="1">
    <location>
        <begin position="1"/>
        <end position="238"/>
    </location>
</feature>
<dbReference type="SUPFAM" id="SSF56317">
    <property type="entry name" value="Carbon-nitrogen hydrolase"/>
    <property type="match status" value="1"/>
</dbReference>